<gene>
    <name evidence="1" type="ORF">LCGC14_1862440</name>
</gene>
<accession>A0A0F9G7H2</accession>
<proteinExistence type="predicted"/>
<organism evidence="1">
    <name type="scientific">marine sediment metagenome</name>
    <dbReference type="NCBI Taxonomy" id="412755"/>
    <lineage>
        <taxon>unclassified sequences</taxon>
        <taxon>metagenomes</taxon>
        <taxon>ecological metagenomes</taxon>
    </lineage>
</organism>
<evidence type="ECO:0000313" key="1">
    <source>
        <dbReference type="EMBL" id="KKL94663.1"/>
    </source>
</evidence>
<dbReference type="EMBL" id="LAZR01018868">
    <property type="protein sequence ID" value="KKL94663.1"/>
    <property type="molecule type" value="Genomic_DNA"/>
</dbReference>
<comment type="caution">
    <text evidence="1">The sequence shown here is derived from an EMBL/GenBank/DDBJ whole genome shotgun (WGS) entry which is preliminary data.</text>
</comment>
<protein>
    <submittedName>
        <fullName evidence="1">Uncharacterized protein</fullName>
    </submittedName>
</protein>
<name>A0A0F9G7H2_9ZZZZ</name>
<reference evidence="1" key="1">
    <citation type="journal article" date="2015" name="Nature">
        <title>Complex archaea that bridge the gap between prokaryotes and eukaryotes.</title>
        <authorList>
            <person name="Spang A."/>
            <person name="Saw J.H."/>
            <person name="Jorgensen S.L."/>
            <person name="Zaremba-Niedzwiedzka K."/>
            <person name="Martijn J."/>
            <person name="Lind A.E."/>
            <person name="van Eijk R."/>
            <person name="Schleper C."/>
            <person name="Guy L."/>
            <person name="Ettema T.J."/>
        </authorList>
    </citation>
    <scope>NUCLEOTIDE SEQUENCE</scope>
</reference>
<sequence>MNQEQYDSIWKLAYARNPKLRLAKGWRVKVPRGVTKVFIPRQNHSARKVYTEDKDFRRLELLYDDLQPCIVRRGAFGWAPHKCKHHPLVVITEG</sequence>
<dbReference type="AlphaFoldDB" id="A0A0F9G7H2"/>